<dbReference type="EMBL" id="JBIGIB010000004">
    <property type="protein sequence ID" value="MFG6468224.1"/>
    <property type="molecule type" value="Genomic_DNA"/>
</dbReference>
<evidence type="ECO:0000313" key="2">
    <source>
        <dbReference type="EMBL" id="MFG6468224.1"/>
    </source>
</evidence>
<sequence>MAFLRTAYKGLLTLWLVLLALGSGSLGLCAFRGLQSMKDAPAVFLVFFAIGLLLALGGLYGVVIRLRKLWLVAEPASHSSTDDA</sequence>
<evidence type="ECO:0000256" key="1">
    <source>
        <dbReference type="SAM" id="Phobius"/>
    </source>
</evidence>
<dbReference type="Proteomes" id="UP001606303">
    <property type="component" value="Unassembled WGS sequence"/>
</dbReference>
<keyword evidence="3" id="KW-1185">Reference proteome</keyword>
<keyword evidence="1" id="KW-0472">Membrane</keyword>
<keyword evidence="1" id="KW-0812">Transmembrane</keyword>
<keyword evidence="1" id="KW-1133">Transmembrane helix</keyword>
<name>A0ABW7H1W9_9BURK</name>
<protein>
    <recommendedName>
        <fullName evidence="4">DUF1049 domain-containing protein</fullName>
    </recommendedName>
</protein>
<gene>
    <name evidence="2" type="ORF">ACG01O_16475</name>
</gene>
<evidence type="ECO:0000313" key="3">
    <source>
        <dbReference type="Proteomes" id="UP001606303"/>
    </source>
</evidence>
<comment type="caution">
    <text evidence="2">The sequence shown here is derived from an EMBL/GenBank/DDBJ whole genome shotgun (WGS) entry which is preliminary data.</text>
</comment>
<accession>A0ABW7H1W9</accession>
<evidence type="ECO:0008006" key="4">
    <source>
        <dbReference type="Google" id="ProtNLM"/>
    </source>
</evidence>
<feature type="transmembrane region" description="Helical" evidence="1">
    <location>
        <begin position="43"/>
        <end position="63"/>
    </location>
</feature>
<organism evidence="2 3">
    <name type="scientific">Pelomonas baiyunensis</name>
    <dbReference type="NCBI Taxonomy" id="3299026"/>
    <lineage>
        <taxon>Bacteria</taxon>
        <taxon>Pseudomonadati</taxon>
        <taxon>Pseudomonadota</taxon>
        <taxon>Betaproteobacteria</taxon>
        <taxon>Burkholderiales</taxon>
        <taxon>Sphaerotilaceae</taxon>
        <taxon>Roseateles</taxon>
    </lineage>
</organism>
<reference evidence="2 3" key="1">
    <citation type="submission" date="2024-08" db="EMBL/GenBank/DDBJ databases">
        <authorList>
            <person name="Lu H."/>
        </authorList>
    </citation>
    <scope>NUCLEOTIDE SEQUENCE [LARGE SCALE GENOMIC DNA]</scope>
    <source>
        <strain evidence="2 3">BYS87W</strain>
    </source>
</reference>
<dbReference type="RefSeq" id="WP_394386230.1">
    <property type="nucleotide sequence ID" value="NZ_JBIGIB010000004.1"/>
</dbReference>
<proteinExistence type="predicted"/>